<evidence type="ECO:0000256" key="3">
    <source>
        <dbReference type="ARBA" id="ARBA00022729"/>
    </source>
</evidence>
<proteinExistence type="predicted"/>
<keyword evidence="6" id="KW-0325">Glycoprotein</keyword>
<evidence type="ECO:0000313" key="10">
    <source>
        <dbReference type="Proteomes" id="UP001318860"/>
    </source>
</evidence>
<dbReference type="PROSITE" id="PS51352">
    <property type="entry name" value="THIOREDOXIN_2"/>
    <property type="match status" value="1"/>
</dbReference>
<keyword evidence="5" id="KW-0472">Membrane</keyword>
<evidence type="ECO:0000256" key="7">
    <source>
        <dbReference type="SAM" id="SignalP"/>
    </source>
</evidence>
<dbReference type="Gene3D" id="3.40.30.10">
    <property type="entry name" value="Glutaredoxin"/>
    <property type="match status" value="1"/>
</dbReference>
<dbReference type="SUPFAM" id="SSF52833">
    <property type="entry name" value="Thioredoxin-like"/>
    <property type="match status" value="1"/>
</dbReference>
<dbReference type="Pfam" id="PF00085">
    <property type="entry name" value="Thioredoxin"/>
    <property type="match status" value="1"/>
</dbReference>
<dbReference type="PANTHER" id="PTHR46854:SF1">
    <property type="entry name" value="5'-ADENYLYLSULFATE REDUCTASE-LIKE 4-RELATED"/>
    <property type="match status" value="1"/>
</dbReference>
<dbReference type="EMBL" id="JABTTQ020001566">
    <property type="protein sequence ID" value="KAK6130666.1"/>
    <property type="molecule type" value="Genomic_DNA"/>
</dbReference>
<dbReference type="CDD" id="cd02999">
    <property type="entry name" value="PDI_a_ERp44_like"/>
    <property type="match status" value="1"/>
</dbReference>
<protein>
    <recommendedName>
        <fullName evidence="8">Thioredoxin domain-containing protein</fullName>
    </recommendedName>
</protein>
<dbReference type="InterPro" id="IPR036249">
    <property type="entry name" value="Thioredoxin-like_sf"/>
</dbReference>
<feature type="domain" description="Thioredoxin" evidence="8">
    <location>
        <begin position="44"/>
        <end position="186"/>
    </location>
</feature>
<organism evidence="9 10">
    <name type="scientific">Rehmannia glutinosa</name>
    <name type="common">Chinese foxglove</name>
    <dbReference type="NCBI Taxonomy" id="99300"/>
    <lineage>
        <taxon>Eukaryota</taxon>
        <taxon>Viridiplantae</taxon>
        <taxon>Streptophyta</taxon>
        <taxon>Embryophyta</taxon>
        <taxon>Tracheophyta</taxon>
        <taxon>Spermatophyta</taxon>
        <taxon>Magnoliopsida</taxon>
        <taxon>eudicotyledons</taxon>
        <taxon>Gunneridae</taxon>
        <taxon>Pentapetalae</taxon>
        <taxon>asterids</taxon>
        <taxon>lamiids</taxon>
        <taxon>Lamiales</taxon>
        <taxon>Orobanchaceae</taxon>
        <taxon>Rehmannieae</taxon>
        <taxon>Rehmannia</taxon>
    </lineage>
</organism>
<sequence length="336" mass="37445">MAVVYGAGLVLFLLLGRLTCADPVRVPSPPAVCPLNSVKDIIFASLSDVCPFGTESSYTTGVIESSSDICGFPGALEMNFRGDEVSLQKALNIIHKNEHDYVALLFYSSWCPFSGLFRPSFSLLSSIFPSIPHFAIEESAVMPSILSKYGVHGFPTLILLNSTMRMRYQGSRTLDSLISFYEEFTGIKVSADGVSIDKIGCSGYDENHQETCPFPWARSPENLFQQETYLSLATLFVILRLLHFFFPTLRRWTQLAWRFAMTQLAWRRYTMSSLWEHPVVYLNQVMQLFSSLKEPCKKSNLQEGAKNAKAWASKSLATVSFGDASSSRDASVSCGH</sequence>
<dbReference type="InterPro" id="IPR013766">
    <property type="entry name" value="Thioredoxin_domain"/>
</dbReference>
<comment type="subcellular location">
    <subcellularLocation>
        <location evidence="1">Membrane</location>
        <topology evidence="1">Single-pass membrane protein</topology>
    </subcellularLocation>
</comment>
<feature type="signal peptide" evidence="7">
    <location>
        <begin position="1"/>
        <end position="21"/>
    </location>
</feature>
<evidence type="ECO:0000313" key="9">
    <source>
        <dbReference type="EMBL" id="KAK6130666.1"/>
    </source>
</evidence>
<reference evidence="9 10" key="1">
    <citation type="journal article" date="2021" name="Comput. Struct. Biotechnol. J.">
        <title>De novo genome assembly of the potent medicinal plant Rehmannia glutinosa using nanopore technology.</title>
        <authorList>
            <person name="Ma L."/>
            <person name="Dong C."/>
            <person name="Song C."/>
            <person name="Wang X."/>
            <person name="Zheng X."/>
            <person name="Niu Y."/>
            <person name="Chen S."/>
            <person name="Feng W."/>
        </authorList>
    </citation>
    <scope>NUCLEOTIDE SEQUENCE [LARGE SCALE GENOMIC DNA]</scope>
    <source>
        <strain evidence="9">DH-2019</strain>
    </source>
</reference>
<comment type="caution">
    <text evidence="9">The sequence shown here is derived from an EMBL/GenBank/DDBJ whole genome shotgun (WGS) entry which is preliminary data.</text>
</comment>
<dbReference type="Proteomes" id="UP001318860">
    <property type="component" value="Unassembled WGS sequence"/>
</dbReference>
<accession>A0ABR0V8L6</accession>
<evidence type="ECO:0000256" key="6">
    <source>
        <dbReference type="ARBA" id="ARBA00023180"/>
    </source>
</evidence>
<feature type="chain" id="PRO_5045556640" description="Thioredoxin domain-containing protein" evidence="7">
    <location>
        <begin position="22"/>
        <end position="336"/>
    </location>
</feature>
<keyword evidence="3 7" id="KW-0732">Signal</keyword>
<evidence type="ECO:0000256" key="4">
    <source>
        <dbReference type="ARBA" id="ARBA00022989"/>
    </source>
</evidence>
<evidence type="ECO:0000256" key="2">
    <source>
        <dbReference type="ARBA" id="ARBA00022692"/>
    </source>
</evidence>
<dbReference type="PANTHER" id="PTHR46854">
    <property type="entry name" value="5'-ADENYLYLSULFATE REDUCTASE-LIKE 4-RELATED"/>
    <property type="match status" value="1"/>
</dbReference>
<evidence type="ECO:0000256" key="5">
    <source>
        <dbReference type="ARBA" id="ARBA00023136"/>
    </source>
</evidence>
<keyword evidence="10" id="KW-1185">Reference proteome</keyword>
<evidence type="ECO:0000259" key="8">
    <source>
        <dbReference type="PROSITE" id="PS51352"/>
    </source>
</evidence>
<keyword evidence="4" id="KW-1133">Transmembrane helix</keyword>
<keyword evidence="2" id="KW-0812">Transmembrane</keyword>
<evidence type="ECO:0000256" key="1">
    <source>
        <dbReference type="ARBA" id="ARBA00004167"/>
    </source>
</evidence>
<dbReference type="InterPro" id="IPR044606">
    <property type="entry name" value="APRL4/6"/>
</dbReference>
<gene>
    <name evidence="9" type="ORF">DH2020_035641</name>
</gene>
<name>A0ABR0V8L6_REHGL</name>